<dbReference type="AlphaFoldDB" id="A0A811QLM2"/>
<dbReference type="PANTHER" id="PTHR47876:SF3">
    <property type="entry name" value="PHYTOCHROME 1"/>
    <property type="match status" value="1"/>
</dbReference>
<proteinExistence type="inferred from homology"/>
<dbReference type="InterPro" id="IPR029016">
    <property type="entry name" value="GAF-like_dom_sf"/>
</dbReference>
<dbReference type="OrthoDB" id="2015534at2759"/>
<dbReference type="PROSITE" id="PS50046">
    <property type="entry name" value="PHYTOCHROME_2"/>
    <property type="match status" value="1"/>
</dbReference>
<evidence type="ECO:0000259" key="3">
    <source>
        <dbReference type="PROSITE" id="PS50046"/>
    </source>
</evidence>
<comment type="similarity">
    <text evidence="1">Belongs to the phytochrome family.</text>
</comment>
<evidence type="ECO:0000256" key="2">
    <source>
        <dbReference type="ARBA" id="ARBA00023170"/>
    </source>
</evidence>
<protein>
    <recommendedName>
        <fullName evidence="3">Phytochrome chromophore attachment site domain-containing protein</fullName>
    </recommendedName>
</protein>
<dbReference type="PANTHER" id="PTHR47876">
    <property type="entry name" value="OS08G0260000 PROTEIN"/>
    <property type="match status" value="1"/>
</dbReference>
<dbReference type="GO" id="GO:0006355">
    <property type="term" value="P:regulation of DNA-templated transcription"/>
    <property type="evidence" value="ECO:0007669"/>
    <property type="project" value="InterPro"/>
</dbReference>
<dbReference type="PRINTS" id="PR01033">
    <property type="entry name" value="PHYTOCHROME"/>
</dbReference>
<dbReference type="GO" id="GO:0009584">
    <property type="term" value="P:detection of visible light"/>
    <property type="evidence" value="ECO:0007669"/>
    <property type="project" value="InterPro"/>
</dbReference>
<comment type="caution">
    <text evidence="4">The sequence shown here is derived from an EMBL/GenBank/DDBJ whole genome shotgun (WGS) entry which is preliminary data.</text>
</comment>
<organism evidence="4 5">
    <name type="scientific">Miscanthus lutarioriparius</name>
    <dbReference type="NCBI Taxonomy" id="422564"/>
    <lineage>
        <taxon>Eukaryota</taxon>
        <taxon>Viridiplantae</taxon>
        <taxon>Streptophyta</taxon>
        <taxon>Embryophyta</taxon>
        <taxon>Tracheophyta</taxon>
        <taxon>Spermatophyta</taxon>
        <taxon>Magnoliopsida</taxon>
        <taxon>Liliopsida</taxon>
        <taxon>Poales</taxon>
        <taxon>Poaceae</taxon>
        <taxon>PACMAD clade</taxon>
        <taxon>Panicoideae</taxon>
        <taxon>Andropogonodae</taxon>
        <taxon>Andropogoneae</taxon>
        <taxon>Saccharinae</taxon>
        <taxon>Miscanthus</taxon>
    </lineage>
</organism>
<dbReference type="Gene3D" id="3.30.450.40">
    <property type="match status" value="1"/>
</dbReference>
<dbReference type="InterPro" id="IPR016132">
    <property type="entry name" value="Phyto_chromo_attachment"/>
</dbReference>
<evidence type="ECO:0000313" key="4">
    <source>
        <dbReference type="EMBL" id="CAD6256977.1"/>
    </source>
</evidence>
<evidence type="ECO:0000313" key="5">
    <source>
        <dbReference type="Proteomes" id="UP000604825"/>
    </source>
</evidence>
<dbReference type="InterPro" id="IPR035965">
    <property type="entry name" value="PAS-like_dom_sf"/>
</dbReference>
<gene>
    <name evidence="4" type="ORF">NCGR_LOCUS40469</name>
</gene>
<evidence type="ECO:0000256" key="1">
    <source>
        <dbReference type="ARBA" id="ARBA00008235"/>
    </source>
</evidence>
<reference evidence="4" key="1">
    <citation type="submission" date="2020-10" db="EMBL/GenBank/DDBJ databases">
        <authorList>
            <person name="Han B."/>
            <person name="Lu T."/>
            <person name="Zhao Q."/>
            <person name="Huang X."/>
            <person name="Zhao Y."/>
        </authorList>
    </citation>
    <scope>NUCLEOTIDE SEQUENCE</scope>
</reference>
<feature type="domain" description="Phytochrome chromophore attachment site" evidence="3">
    <location>
        <begin position="129"/>
        <end position="305"/>
    </location>
</feature>
<dbReference type="GO" id="GO:0009881">
    <property type="term" value="F:photoreceptor activity"/>
    <property type="evidence" value="ECO:0007669"/>
    <property type="project" value="UniProtKB-KW"/>
</dbReference>
<dbReference type="InterPro" id="IPR013654">
    <property type="entry name" value="PAS_2"/>
</dbReference>
<name>A0A811QLM2_9POAL</name>
<keyword evidence="5" id="KW-1185">Reference proteome</keyword>
<sequence length="321" mass="36135">MSAQITLDAELGTKYEDSGDSFDYPMLLEGTTSNLQQERSEEDTAYLQPFGCLLVLDVMSLNVIAFSENAPEMLKTISHVEPSIYESPMLSIGTNALSLFVEYSATSLHKVLRSADVSSLNPVLVECRSSSKLFNAIAHKSHGLVGYDRVMAYKFHEDYHGEIIAEVREPGLEPFIGLHYPATDIPQAARILFMKHQVQMICDCSMRPVKIIKDEELPFNVSLCGSTLGAPQSCHLQYMKNMKSVASLVMAVVINENGEYSDAKHEQPTEWRRPRKKLWGPIVCQHMSPRHVPFSLRHACEFIAQVFAVHINKELELEKQM</sequence>
<dbReference type="SUPFAM" id="SSF55781">
    <property type="entry name" value="GAF domain-like"/>
    <property type="match status" value="1"/>
</dbReference>
<accession>A0A811QLM2</accession>
<dbReference type="SUPFAM" id="SSF55785">
    <property type="entry name" value="PYP-like sensor domain (PAS domain)"/>
    <property type="match status" value="1"/>
</dbReference>
<dbReference type="Proteomes" id="UP000604825">
    <property type="component" value="Unassembled WGS sequence"/>
</dbReference>
<keyword evidence="2" id="KW-0675">Receptor</keyword>
<dbReference type="Pfam" id="PF08446">
    <property type="entry name" value="PAS_2"/>
    <property type="match status" value="1"/>
</dbReference>
<dbReference type="EMBL" id="CAJGYO010000010">
    <property type="protein sequence ID" value="CAD6256977.1"/>
    <property type="molecule type" value="Genomic_DNA"/>
</dbReference>
<dbReference type="InterPro" id="IPR001294">
    <property type="entry name" value="Phytochrome"/>
</dbReference>